<dbReference type="InterPro" id="IPR005586">
    <property type="entry name" value="ABC_trans_aux"/>
</dbReference>
<accession>A0ABW4LYV8</accession>
<dbReference type="RefSeq" id="WP_377396563.1">
    <property type="nucleotide sequence ID" value="NZ_JBHUEQ010000003.1"/>
</dbReference>
<name>A0ABW4LYV8_9HYPH</name>
<comment type="caution">
    <text evidence="2">The sequence shown here is derived from an EMBL/GenBank/DDBJ whole genome shotgun (WGS) entry which is preliminary data.</text>
</comment>
<protein>
    <submittedName>
        <fullName evidence="2">ABC-type transport auxiliary lipoprotein family protein</fullName>
    </submittedName>
</protein>
<dbReference type="Proteomes" id="UP001597322">
    <property type="component" value="Unassembled WGS sequence"/>
</dbReference>
<evidence type="ECO:0000313" key="2">
    <source>
        <dbReference type="EMBL" id="MFD1744220.1"/>
    </source>
</evidence>
<proteinExistence type="predicted"/>
<sequence length="210" mass="22556">MQFSNKRETDVHKVPAISISKALFALPLTALLLVGCGTKATSDTFDLSVTPSAQGPSAKNRQILVPEPSALKSLDSEQVLVRVSPSEFQYLADSRWGDRLPRMVQAKLVQAFENTGKLGGVGKPGQGLAIDYQVVTEIRSFEIDTSGPRVARVEISAKILNDRNGSVRAQSVFSASVPVSGEGNTKFIAAINRAFAKVGAEIVDWTLRSI</sequence>
<evidence type="ECO:0000313" key="3">
    <source>
        <dbReference type="Proteomes" id="UP001597322"/>
    </source>
</evidence>
<keyword evidence="3" id="KW-1185">Reference proteome</keyword>
<dbReference type="SUPFAM" id="SSF159594">
    <property type="entry name" value="XCC0632-like"/>
    <property type="match status" value="1"/>
</dbReference>
<keyword evidence="2" id="KW-0449">Lipoprotein</keyword>
<reference evidence="3" key="1">
    <citation type="journal article" date="2019" name="Int. J. Syst. Evol. Microbiol.">
        <title>The Global Catalogue of Microorganisms (GCM) 10K type strain sequencing project: providing services to taxonomists for standard genome sequencing and annotation.</title>
        <authorList>
            <consortium name="The Broad Institute Genomics Platform"/>
            <consortium name="The Broad Institute Genome Sequencing Center for Infectious Disease"/>
            <person name="Wu L."/>
            <person name="Ma J."/>
        </authorList>
    </citation>
    <scope>NUCLEOTIDE SEQUENCE [LARGE SCALE GENOMIC DNA]</scope>
    <source>
        <strain evidence="3">CG52</strain>
    </source>
</reference>
<gene>
    <name evidence="2" type="ORF">ACFSE1_01985</name>
</gene>
<dbReference type="Pfam" id="PF03886">
    <property type="entry name" value="ABC_trans_aux"/>
    <property type="match status" value="1"/>
</dbReference>
<organism evidence="2 3">
    <name type="scientific">Rhizobium helianthi</name>
    <dbReference type="NCBI Taxonomy" id="1132695"/>
    <lineage>
        <taxon>Bacteria</taxon>
        <taxon>Pseudomonadati</taxon>
        <taxon>Pseudomonadota</taxon>
        <taxon>Alphaproteobacteria</taxon>
        <taxon>Hyphomicrobiales</taxon>
        <taxon>Rhizobiaceae</taxon>
        <taxon>Rhizobium/Agrobacterium group</taxon>
        <taxon>Rhizobium</taxon>
    </lineage>
</organism>
<dbReference type="EMBL" id="JBHUEQ010000003">
    <property type="protein sequence ID" value="MFD1744220.1"/>
    <property type="molecule type" value="Genomic_DNA"/>
</dbReference>
<feature type="domain" description="ABC-type transport auxiliary lipoprotein component" evidence="1">
    <location>
        <begin position="47"/>
        <end position="203"/>
    </location>
</feature>
<dbReference type="Gene3D" id="3.40.50.10610">
    <property type="entry name" value="ABC-type transport auxiliary lipoprotein component"/>
    <property type="match status" value="1"/>
</dbReference>
<evidence type="ECO:0000259" key="1">
    <source>
        <dbReference type="Pfam" id="PF03886"/>
    </source>
</evidence>